<dbReference type="AlphaFoldDB" id="A0A6I9STA0"/>
<dbReference type="GO" id="GO:0005737">
    <property type="term" value="C:cytoplasm"/>
    <property type="evidence" value="ECO:0007669"/>
    <property type="project" value="UniProtKB-ARBA"/>
</dbReference>
<dbReference type="PANTHER" id="PTHR13343:SF17">
    <property type="entry name" value="CELLULAR REPRESSOR OF E1A-STIMULATED GENES, ISOFORM A"/>
    <property type="match status" value="1"/>
</dbReference>
<dbReference type="Proteomes" id="UP000504604">
    <property type="component" value="Linkage group LG3"/>
</dbReference>
<keyword evidence="3" id="KW-1185">Reference proteome</keyword>
<dbReference type="GeneID" id="105158463"/>
<organism evidence="3 4">
    <name type="scientific">Sesamum indicum</name>
    <name type="common">Oriental sesame</name>
    <name type="synonym">Sesamum orientale</name>
    <dbReference type="NCBI Taxonomy" id="4182"/>
    <lineage>
        <taxon>Eukaryota</taxon>
        <taxon>Viridiplantae</taxon>
        <taxon>Streptophyta</taxon>
        <taxon>Embryophyta</taxon>
        <taxon>Tracheophyta</taxon>
        <taxon>Spermatophyta</taxon>
        <taxon>Magnoliopsida</taxon>
        <taxon>eudicotyledons</taxon>
        <taxon>Gunneridae</taxon>
        <taxon>Pentapetalae</taxon>
        <taxon>asterids</taxon>
        <taxon>lamiids</taxon>
        <taxon>Lamiales</taxon>
        <taxon>Pedaliaceae</taxon>
        <taxon>Sesamum</taxon>
    </lineage>
</organism>
<proteinExistence type="predicted"/>
<name>A0A6I9STA0_SESIN</name>
<dbReference type="RefSeq" id="XP_011073531.1">
    <property type="nucleotide sequence ID" value="XM_011075229.2"/>
</dbReference>
<gene>
    <name evidence="4" type="primary">LOC105158463</name>
</gene>
<evidence type="ECO:0000313" key="4">
    <source>
        <dbReference type="RefSeq" id="XP_011073531.1"/>
    </source>
</evidence>
<dbReference type="Pfam" id="PF13883">
    <property type="entry name" value="CREG_beta-barrel"/>
    <property type="match status" value="1"/>
</dbReference>
<dbReference type="InterPro" id="IPR012349">
    <property type="entry name" value="Split_barrel_FMN-bd"/>
</dbReference>
<sequence length="202" mass="22495">MAMILHNFLLAPILFVVFIIFTNNQDISQAAAQTPPRPDPKNAPLFARWLVSQGSWGVLNTLDYSDLTPFGNVMSYSDAGTGTPYFYLTTTRDPTGLNALKYPRSSFTLSEYELGTCNATTDPQSPLCAKITLSGRLRLLNQNSAEAASAEAALFRDHPQLAGWPKQNGFVVFKLDIKRIFLVNEFVPAKYPKVFDYFNSKI</sequence>
<evidence type="ECO:0000313" key="3">
    <source>
        <dbReference type="Proteomes" id="UP000504604"/>
    </source>
</evidence>
<dbReference type="PANTHER" id="PTHR13343">
    <property type="entry name" value="CREG1 PROTEIN"/>
    <property type="match status" value="1"/>
</dbReference>
<keyword evidence="1" id="KW-0732">Signal</keyword>
<dbReference type="InParanoid" id="A0A6I9STA0"/>
<protein>
    <submittedName>
        <fullName evidence="4">Protein CREG1</fullName>
    </submittedName>
</protein>
<accession>A0A6I9STA0</accession>
<dbReference type="InterPro" id="IPR055343">
    <property type="entry name" value="CREG_beta-barrel"/>
</dbReference>
<dbReference type="KEGG" id="sind:105158463"/>
<feature type="signal peptide" evidence="1">
    <location>
        <begin position="1"/>
        <end position="24"/>
    </location>
</feature>
<feature type="domain" description="CREG-like beta-barrel" evidence="2">
    <location>
        <begin position="38"/>
        <end position="198"/>
    </location>
</feature>
<reference evidence="4" key="1">
    <citation type="submission" date="2025-08" db="UniProtKB">
        <authorList>
            <consortium name="RefSeq"/>
        </authorList>
    </citation>
    <scope>IDENTIFICATION</scope>
</reference>
<dbReference type="Gene3D" id="2.30.110.10">
    <property type="entry name" value="Electron Transport, Fmn-binding Protein, Chain A"/>
    <property type="match status" value="1"/>
</dbReference>
<evidence type="ECO:0000256" key="1">
    <source>
        <dbReference type="SAM" id="SignalP"/>
    </source>
</evidence>
<dbReference type="OrthoDB" id="46836at2759"/>
<feature type="chain" id="PRO_5026990607" evidence="1">
    <location>
        <begin position="25"/>
        <end position="202"/>
    </location>
</feature>
<evidence type="ECO:0000259" key="2">
    <source>
        <dbReference type="Pfam" id="PF13883"/>
    </source>
</evidence>
<dbReference type="SUPFAM" id="SSF50475">
    <property type="entry name" value="FMN-binding split barrel"/>
    <property type="match status" value="1"/>
</dbReference>